<gene>
    <name evidence="1" type="ORF">WKI47_22245</name>
</gene>
<name>A0ACC6PIE3_9BACL</name>
<organism evidence="1 2">
    <name type="scientific">Saccharibacillus sacchari</name>
    <dbReference type="NCBI Taxonomy" id="456493"/>
    <lineage>
        <taxon>Bacteria</taxon>
        <taxon>Bacillati</taxon>
        <taxon>Bacillota</taxon>
        <taxon>Bacilli</taxon>
        <taxon>Bacillales</taxon>
        <taxon>Paenibacillaceae</taxon>
        <taxon>Saccharibacillus</taxon>
    </lineage>
</organism>
<sequence>MVVDREYELRRLRRHLHVQENAVKAAATERNRLRGKSVPAAWKARAERVYAEAVAGRDGFIKMIEALEETT</sequence>
<evidence type="ECO:0000313" key="1">
    <source>
        <dbReference type="EMBL" id="MEJ8306640.1"/>
    </source>
</evidence>
<protein>
    <submittedName>
        <fullName evidence="1">Uncharacterized protein</fullName>
    </submittedName>
</protein>
<reference evidence="1" key="1">
    <citation type="submission" date="2024-03" db="EMBL/GenBank/DDBJ databases">
        <title>Whole genome sequecning of epiphytes from Marcgravia umbellata leaves.</title>
        <authorList>
            <person name="Kumar G."/>
            <person name="Savka M.A."/>
        </authorList>
    </citation>
    <scope>NUCLEOTIDE SEQUENCE</scope>
    <source>
        <strain evidence="1">RIT_BL5</strain>
    </source>
</reference>
<dbReference type="Proteomes" id="UP001380953">
    <property type="component" value="Unassembled WGS sequence"/>
</dbReference>
<evidence type="ECO:0000313" key="2">
    <source>
        <dbReference type="Proteomes" id="UP001380953"/>
    </source>
</evidence>
<accession>A0ACC6PIE3</accession>
<proteinExistence type="predicted"/>
<keyword evidence="2" id="KW-1185">Reference proteome</keyword>
<dbReference type="EMBL" id="JBBKAR010000056">
    <property type="protein sequence ID" value="MEJ8306640.1"/>
    <property type="molecule type" value="Genomic_DNA"/>
</dbReference>
<comment type="caution">
    <text evidence="1">The sequence shown here is derived from an EMBL/GenBank/DDBJ whole genome shotgun (WGS) entry which is preliminary data.</text>
</comment>